<protein>
    <recommendedName>
        <fullName evidence="2">MBG domain-containing protein</fullName>
    </recommendedName>
</protein>
<accession>A0A940DGM8</accession>
<keyword evidence="1" id="KW-0472">Membrane</keyword>
<dbReference type="AlphaFoldDB" id="A0A940DGM8"/>
<dbReference type="EMBL" id="JADINF010000126">
    <property type="protein sequence ID" value="MBO8424351.1"/>
    <property type="molecule type" value="Genomic_DNA"/>
</dbReference>
<reference evidence="3" key="1">
    <citation type="submission" date="2020-10" db="EMBL/GenBank/DDBJ databases">
        <authorList>
            <person name="Gilroy R."/>
        </authorList>
    </citation>
    <scope>NUCLEOTIDE SEQUENCE</scope>
    <source>
        <strain evidence="3">517</strain>
    </source>
</reference>
<dbReference type="Proteomes" id="UP000727857">
    <property type="component" value="Unassembled WGS sequence"/>
</dbReference>
<keyword evidence="1" id="KW-1133">Transmembrane helix</keyword>
<gene>
    <name evidence="3" type="ORF">IAB16_04980</name>
</gene>
<evidence type="ECO:0000256" key="1">
    <source>
        <dbReference type="SAM" id="Phobius"/>
    </source>
</evidence>
<evidence type="ECO:0000313" key="4">
    <source>
        <dbReference type="Proteomes" id="UP000727857"/>
    </source>
</evidence>
<keyword evidence="1" id="KW-0812">Transmembrane</keyword>
<evidence type="ECO:0000259" key="2">
    <source>
        <dbReference type="Pfam" id="PF18676"/>
    </source>
</evidence>
<evidence type="ECO:0000313" key="3">
    <source>
        <dbReference type="EMBL" id="MBO8424351.1"/>
    </source>
</evidence>
<feature type="transmembrane region" description="Helical" evidence="1">
    <location>
        <begin position="444"/>
        <end position="464"/>
    </location>
</feature>
<feature type="domain" description="MBG" evidence="2">
    <location>
        <begin position="226"/>
        <end position="296"/>
    </location>
</feature>
<proteinExistence type="predicted"/>
<comment type="caution">
    <text evidence="3">The sequence shown here is derived from an EMBL/GenBank/DDBJ whole genome shotgun (WGS) entry which is preliminary data.</text>
</comment>
<dbReference type="InterPro" id="IPR041286">
    <property type="entry name" value="MBG_2"/>
</dbReference>
<organism evidence="3 4">
    <name type="scientific">Candidatus Stercoripulliclostridium pullicola</name>
    <dbReference type="NCBI Taxonomy" id="2840953"/>
    <lineage>
        <taxon>Bacteria</taxon>
        <taxon>Bacillati</taxon>
        <taxon>Bacillota</taxon>
        <taxon>Clostridia</taxon>
        <taxon>Eubacteriales</taxon>
        <taxon>Candidatus Stercoripulliclostridium</taxon>
    </lineage>
</organism>
<name>A0A940DGM8_9FIRM</name>
<dbReference type="Pfam" id="PF18676">
    <property type="entry name" value="MBG_2"/>
    <property type="match status" value="1"/>
</dbReference>
<sequence>MNSSVRSVRIIFSVAAALVAILCCAFLFVEYAAPDAFTANAEGEYTFEADHSKLDVPYNAAPQPLPVIVKQNGEVLASDAYTITYTSAELEDYASGSTIAPVKAAVYSAVVSVNGLSGEGTYAEYKYVISPKPLEIEVSGSASYAYNGASFSRNVSPLGICIGDENSVNVIVTYTGSFHALAAGERPVDADTYQMSFTLDNPNYKVGTVTDLNGGKTLTITKRTLVAKADDVSVTEGREPALTVSVSGFVNNEDVSAIDEMPVVRTSATEVGAHSLMPSGGKADNYDFTYAQGTLTINSRTASGSVEASAVTIDFDGVFAPGTSYTGRIIDPDGEEGKNVDDTVNKYRMANFTATPEHIFAISAVSGGVRQDSLKEGEEGRIEHATLTLHNVTLDSSKEYFIVFMDSQGGVTKITNYEYANGILKFNAYAAEGTVIIYRDSQTLVVWLIVLGAVVLFFILLLIASKVSYYNDKKDIEAARRRRRKGKSGYRW</sequence>
<reference evidence="3" key="2">
    <citation type="journal article" date="2021" name="PeerJ">
        <title>Extensive microbial diversity within the chicken gut microbiome revealed by metagenomics and culture.</title>
        <authorList>
            <person name="Gilroy R."/>
            <person name="Ravi A."/>
            <person name="Getino M."/>
            <person name="Pursley I."/>
            <person name="Horton D.L."/>
            <person name="Alikhan N.F."/>
            <person name="Baker D."/>
            <person name="Gharbi K."/>
            <person name="Hall N."/>
            <person name="Watson M."/>
            <person name="Adriaenssens E.M."/>
            <person name="Foster-Nyarko E."/>
            <person name="Jarju S."/>
            <person name="Secka A."/>
            <person name="Antonio M."/>
            <person name="Oren A."/>
            <person name="Chaudhuri R.R."/>
            <person name="La Ragione R."/>
            <person name="Hildebrand F."/>
            <person name="Pallen M.J."/>
        </authorList>
    </citation>
    <scope>NUCLEOTIDE SEQUENCE</scope>
    <source>
        <strain evidence="3">517</strain>
    </source>
</reference>